<proteinExistence type="predicted"/>
<dbReference type="EMBL" id="BKCJ010567165">
    <property type="protein sequence ID" value="GFB16979.1"/>
    <property type="molecule type" value="Genomic_DNA"/>
</dbReference>
<sequence length="406" mass="46393">MTLTFADTHNMIAYLTKSDASKGFHQIINFLNGSSIKDALHLDDAEGFECLPNEEIFVELARMGYEKPLTKLTFYKAFFSSQWKFLIHTILQCMSVKRTSWNEFSSSMAYVVICLSTGAAEVNVKDVSTAGVAAEGVVSVADDIVPTPVEEPSIPFLHHLLHHHSLHMINLQLPKVENLEHNKVAQDLEITKLKQRVKKLERRNKTSKLKWLKKVGTTQRIVTSDDTVMDDVSKQGRMIAYIDADVDVILEDAKEVAIEKSADVEESADIQGRQADAARRRKGIVIRDPQETATPSIIIHSKDKSKDKDKRILVEEPKPLKKQAQIEQDEAYARELEAELNKNIDWDEVINHVQRKQKEDNAMDYFKGMTYDDIRLIFEKKFNSNVAFLMKTKEQMDEEDSRALKR</sequence>
<organism evidence="2">
    <name type="scientific">Tanacetum cinerariifolium</name>
    <name type="common">Dalmatian daisy</name>
    <name type="synonym">Chrysanthemum cinerariifolium</name>
    <dbReference type="NCBI Taxonomy" id="118510"/>
    <lineage>
        <taxon>Eukaryota</taxon>
        <taxon>Viridiplantae</taxon>
        <taxon>Streptophyta</taxon>
        <taxon>Embryophyta</taxon>
        <taxon>Tracheophyta</taxon>
        <taxon>Spermatophyta</taxon>
        <taxon>Magnoliopsida</taxon>
        <taxon>eudicotyledons</taxon>
        <taxon>Gunneridae</taxon>
        <taxon>Pentapetalae</taxon>
        <taxon>asterids</taxon>
        <taxon>campanulids</taxon>
        <taxon>Asterales</taxon>
        <taxon>Asteraceae</taxon>
        <taxon>Asteroideae</taxon>
        <taxon>Anthemideae</taxon>
        <taxon>Anthemidinae</taxon>
        <taxon>Tanacetum</taxon>
    </lineage>
</organism>
<reference evidence="2" key="1">
    <citation type="journal article" date="2019" name="Sci. Rep.">
        <title>Draft genome of Tanacetum cinerariifolium, the natural source of mosquito coil.</title>
        <authorList>
            <person name="Yamashiro T."/>
            <person name="Shiraishi A."/>
            <person name="Satake H."/>
            <person name="Nakayama K."/>
        </authorList>
    </citation>
    <scope>NUCLEOTIDE SEQUENCE</scope>
</reference>
<evidence type="ECO:0000256" key="1">
    <source>
        <dbReference type="SAM" id="Coils"/>
    </source>
</evidence>
<feature type="non-terminal residue" evidence="2">
    <location>
        <position position="406"/>
    </location>
</feature>
<comment type="caution">
    <text evidence="2">The sequence shown here is derived from an EMBL/GenBank/DDBJ whole genome shotgun (WGS) entry which is preliminary data.</text>
</comment>
<keyword evidence="1" id="KW-0175">Coiled coil</keyword>
<gene>
    <name evidence="2" type="ORF">Tci_688950</name>
</gene>
<accession>A0A699L1U2</accession>
<evidence type="ECO:0008006" key="3">
    <source>
        <dbReference type="Google" id="ProtNLM"/>
    </source>
</evidence>
<protein>
    <recommendedName>
        <fullName evidence="3">Glutamic acid-rich protein-like</fullName>
    </recommendedName>
</protein>
<evidence type="ECO:0000313" key="2">
    <source>
        <dbReference type="EMBL" id="GFB16979.1"/>
    </source>
</evidence>
<name>A0A699L1U2_TANCI</name>
<feature type="coiled-coil region" evidence="1">
    <location>
        <begin position="176"/>
        <end position="210"/>
    </location>
</feature>
<dbReference type="AlphaFoldDB" id="A0A699L1U2"/>